<dbReference type="PANTHER" id="PTHR22642:SF2">
    <property type="entry name" value="PROTEIN LONG AFTER FAR-RED 3"/>
    <property type="match status" value="1"/>
</dbReference>
<gene>
    <name evidence="2" type="ORF">CZ674_08025</name>
</gene>
<dbReference type="SUPFAM" id="SSF51338">
    <property type="entry name" value="Composite domain of metallo-dependent hydrolases"/>
    <property type="match status" value="1"/>
</dbReference>
<protein>
    <submittedName>
        <fullName evidence="2">Exoenzymes regulatory protein AepA</fullName>
    </submittedName>
</protein>
<accession>A0A1R4G133</accession>
<dbReference type="RefSeq" id="WP_086992024.1">
    <property type="nucleotide sequence ID" value="NZ_FUHU01000035.1"/>
</dbReference>
<dbReference type="InterPro" id="IPR013108">
    <property type="entry name" value="Amidohydro_3"/>
</dbReference>
<dbReference type="Gene3D" id="3.20.20.140">
    <property type="entry name" value="Metal-dependent hydrolases"/>
    <property type="match status" value="1"/>
</dbReference>
<evidence type="ECO:0000259" key="1">
    <source>
        <dbReference type="Pfam" id="PF07969"/>
    </source>
</evidence>
<dbReference type="GO" id="GO:0016810">
    <property type="term" value="F:hydrolase activity, acting on carbon-nitrogen (but not peptide) bonds"/>
    <property type="evidence" value="ECO:0007669"/>
    <property type="project" value="InterPro"/>
</dbReference>
<dbReference type="EMBL" id="FUHU01000035">
    <property type="protein sequence ID" value="SJM61868.1"/>
    <property type="molecule type" value="Genomic_DNA"/>
</dbReference>
<dbReference type="PANTHER" id="PTHR22642">
    <property type="entry name" value="IMIDAZOLONEPROPIONASE"/>
    <property type="match status" value="1"/>
</dbReference>
<organism evidence="2 3">
    <name type="scientific">Agrococcus casei LMG 22410</name>
    <dbReference type="NCBI Taxonomy" id="1255656"/>
    <lineage>
        <taxon>Bacteria</taxon>
        <taxon>Bacillati</taxon>
        <taxon>Actinomycetota</taxon>
        <taxon>Actinomycetes</taxon>
        <taxon>Micrococcales</taxon>
        <taxon>Microbacteriaceae</taxon>
        <taxon>Agrococcus</taxon>
    </lineage>
</organism>
<dbReference type="Gene3D" id="2.30.40.10">
    <property type="entry name" value="Urease, subunit C, domain 1"/>
    <property type="match status" value="1"/>
</dbReference>
<dbReference type="InterPro" id="IPR033932">
    <property type="entry name" value="YtcJ-like"/>
</dbReference>
<dbReference type="InterPro" id="IPR011059">
    <property type="entry name" value="Metal-dep_hydrolase_composite"/>
</dbReference>
<feature type="domain" description="Amidohydrolase 3" evidence="1">
    <location>
        <begin position="46"/>
        <end position="538"/>
    </location>
</feature>
<sequence>MKVDLIVRNARIDTRDAAHPKASSLAILHGRIVAIDADVDGLQARETLDLGGLPVLAGFNDVHAHSVWFGTTLIEADLSAVASHDDIYAAIERQAQQTAPGEWVVAAGYNPVLLGSTHPDPDRLDTASGGRPVWIKHASGHSGQASNRALELAGVDLRAVPEVEGGVIRIDETGRPTGVLEERAMELVQRILLPYPLASLERALQLATEQYAREGLTSVTDAGVAGGWIGHAPAELAAYQSARDKGLLSTRMQVMPVMDALGPIDGHDDEPSRRGFGAGMRTGWGDEWLQLGPVKVFTDGSILGRTAQMREEYEGCPGYHGYLQDDPDAMRARIMDAAAAGWSLALHAVGDAALDFALDAIEAAVQQHGRPRVPNRVEHGMVVRPEQLDRLAALEIACVVQPSFIPSFGEGIRAPVGAARGRISIRARSQLDAGMPLAFSSDRPVAAGAPLLGIQSFVQRLTEEGQVYGEHERISVDEAVHAATVGSAEVTGQQHAKGRLAPGQLADLVVLGAHPRDVDAGEISAIPVRATIAGGAFTHREADLG</sequence>
<dbReference type="Gene3D" id="3.10.310.70">
    <property type="match status" value="1"/>
</dbReference>
<dbReference type="SUPFAM" id="SSF51556">
    <property type="entry name" value="Metallo-dependent hydrolases"/>
    <property type="match status" value="1"/>
</dbReference>
<dbReference type="AlphaFoldDB" id="A0A1R4G133"/>
<proteinExistence type="predicted"/>
<keyword evidence="3" id="KW-1185">Reference proteome</keyword>
<dbReference type="GeneID" id="303173159"/>
<dbReference type="InterPro" id="IPR032466">
    <property type="entry name" value="Metal_Hydrolase"/>
</dbReference>
<dbReference type="OrthoDB" id="3173428at2"/>
<evidence type="ECO:0000313" key="3">
    <source>
        <dbReference type="Proteomes" id="UP000195787"/>
    </source>
</evidence>
<dbReference type="Pfam" id="PF07969">
    <property type="entry name" value="Amidohydro_3"/>
    <property type="match status" value="1"/>
</dbReference>
<reference evidence="2 3" key="1">
    <citation type="submission" date="2017-02" db="EMBL/GenBank/DDBJ databases">
        <authorList>
            <person name="Peterson S.W."/>
        </authorList>
    </citation>
    <scope>NUCLEOTIDE SEQUENCE [LARGE SCALE GENOMIC DNA]</scope>
    <source>
        <strain evidence="2 3">LMG 22410</strain>
    </source>
</reference>
<dbReference type="CDD" id="cd01300">
    <property type="entry name" value="YtcJ_like"/>
    <property type="match status" value="1"/>
</dbReference>
<name>A0A1R4G133_9MICO</name>
<evidence type="ECO:0000313" key="2">
    <source>
        <dbReference type="EMBL" id="SJM61868.1"/>
    </source>
</evidence>
<dbReference type="Proteomes" id="UP000195787">
    <property type="component" value="Unassembled WGS sequence"/>
</dbReference>